<organism evidence="2 3">
    <name type="scientific">Paenibacillus lentus</name>
    <dbReference type="NCBI Taxonomy" id="1338368"/>
    <lineage>
        <taxon>Bacteria</taxon>
        <taxon>Bacillati</taxon>
        <taxon>Bacillota</taxon>
        <taxon>Bacilli</taxon>
        <taxon>Bacillales</taxon>
        <taxon>Paenibacillaceae</taxon>
        <taxon>Paenibacillus</taxon>
    </lineage>
</organism>
<dbReference type="EMBL" id="CP034248">
    <property type="protein sequence ID" value="AZK45823.1"/>
    <property type="molecule type" value="Genomic_DNA"/>
</dbReference>
<keyword evidence="1" id="KW-0812">Transmembrane</keyword>
<dbReference type="KEGG" id="plen:EIM92_06070"/>
<keyword evidence="1" id="KW-1133">Transmembrane helix</keyword>
<name>A0A3Q8SA12_9BACL</name>
<accession>A0A3Q8SA12</accession>
<feature type="transmembrane region" description="Helical" evidence="1">
    <location>
        <begin position="102"/>
        <end position="122"/>
    </location>
</feature>
<feature type="transmembrane region" description="Helical" evidence="1">
    <location>
        <begin position="128"/>
        <end position="148"/>
    </location>
</feature>
<reference evidence="2 3" key="1">
    <citation type="submission" date="2018-11" db="EMBL/GenBank/DDBJ databases">
        <title>Genome sequencing of Paenibacillus lentus DSM25539(T).</title>
        <authorList>
            <person name="Kook J.-K."/>
            <person name="Park S.-N."/>
            <person name="Lim Y.K."/>
        </authorList>
    </citation>
    <scope>NUCLEOTIDE SEQUENCE [LARGE SCALE GENOMIC DNA]</scope>
    <source>
        <strain evidence="2 3">DSM 25539</strain>
    </source>
</reference>
<protein>
    <submittedName>
        <fullName evidence="2">DUF1700 domain-containing protein</fullName>
    </submittedName>
</protein>
<dbReference type="AlphaFoldDB" id="A0A3Q8SA12"/>
<keyword evidence="1" id="KW-0472">Membrane</keyword>
<gene>
    <name evidence="2" type="ORF">EIM92_06070</name>
</gene>
<evidence type="ECO:0000256" key="1">
    <source>
        <dbReference type="SAM" id="Phobius"/>
    </source>
</evidence>
<feature type="transmembrane region" description="Helical" evidence="1">
    <location>
        <begin position="157"/>
        <end position="178"/>
    </location>
</feature>
<keyword evidence="3" id="KW-1185">Reference proteome</keyword>
<sequence>MKKKEFISLLSSHLSALPPEEQSELLEDYESHFAFGLQNGRTEEEIVRELGDPAELAQEALANRVNPLHPLYWFGEPPEGQTSTSLAPAAQTSSRHQMITSAIYTGLFFLNLVILPLLAALWALGLAIALTAMAGILSPAALLLEYIFNNVFQPTKAFAVLAMVGIGILIAVGTRHLYSNLIKLSASYWAWNVRVAKGD</sequence>
<dbReference type="RefSeq" id="WP_125081920.1">
    <property type="nucleotide sequence ID" value="NZ_CP034248.1"/>
</dbReference>
<proteinExistence type="predicted"/>
<evidence type="ECO:0000313" key="3">
    <source>
        <dbReference type="Proteomes" id="UP000273145"/>
    </source>
</evidence>
<dbReference type="Pfam" id="PF22564">
    <property type="entry name" value="HAAS"/>
    <property type="match status" value="1"/>
</dbReference>
<dbReference type="Proteomes" id="UP000273145">
    <property type="component" value="Chromosome"/>
</dbReference>
<evidence type="ECO:0000313" key="2">
    <source>
        <dbReference type="EMBL" id="AZK45823.1"/>
    </source>
</evidence>
<dbReference type="OrthoDB" id="9804829at2"/>